<keyword evidence="4" id="KW-1185">Reference proteome</keyword>
<protein>
    <submittedName>
        <fullName evidence="3">Uncharacterized protein</fullName>
    </submittedName>
</protein>
<proteinExistence type="predicted"/>
<dbReference type="OrthoDB" id="10019871at2"/>
<dbReference type="EMBL" id="LQRT01000058">
    <property type="protein sequence ID" value="KZS38372.1"/>
    <property type="molecule type" value="Genomic_DNA"/>
</dbReference>
<gene>
    <name evidence="3" type="ORF">AWE51_17605</name>
</gene>
<dbReference type="Proteomes" id="UP000076715">
    <property type="component" value="Unassembled WGS sequence"/>
</dbReference>
<evidence type="ECO:0000313" key="3">
    <source>
        <dbReference type="EMBL" id="KZS38372.1"/>
    </source>
</evidence>
<sequence length="311" mass="36956">MLKNFIGYTQGAGSDQAPTLYFENGRITQEHADIDNIGKDVLSLKDAAEQLRANVTYDQGSKKWEAVWKTFPRDKNNKEELARVNQLLNEEIPDEVKRINVKTFLYEYRKYGDVIHQSHNLDDYHTHRSRGEMYPPDREITRELAISATQNYPEKPKILIKQIKKINEDINVLLDRNKKSISKDQLDIIKRLEQERDRKNNELIGRMTEIKEILYKKWETRLGRGRVREEDIERIASDSQNSLQELAENFLEALERRSKIIKDNRRERDFIDDRIMRRRIVPRYSPYRRPVRGGRGSQRERNFGRRKGGSR</sequence>
<evidence type="ECO:0000256" key="2">
    <source>
        <dbReference type="SAM" id="MobiDB-lite"/>
    </source>
</evidence>
<organism evidence="3 4">
    <name type="scientific">Aquimarina aggregata</name>
    <dbReference type="NCBI Taxonomy" id="1642818"/>
    <lineage>
        <taxon>Bacteria</taxon>
        <taxon>Pseudomonadati</taxon>
        <taxon>Bacteroidota</taxon>
        <taxon>Flavobacteriia</taxon>
        <taxon>Flavobacteriales</taxon>
        <taxon>Flavobacteriaceae</taxon>
        <taxon>Aquimarina</taxon>
    </lineage>
</organism>
<comment type="caution">
    <text evidence="3">The sequence shown here is derived from an EMBL/GenBank/DDBJ whole genome shotgun (WGS) entry which is preliminary data.</text>
</comment>
<keyword evidence="1" id="KW-0175">Coiled coil</keyword>
<accession>A0A162X1Y0</accession>
<reference evidence="3 4" key="1">
    <citation type="submission" date="2016-01" db="EMBL/GenBank/DDBJ databases">
        <title>The draft genome sequence of Aquimarina sp. RZW4-3-2.</title>
        <authorList>
            <person name="Wang Y."/>
        </authorList>
    </citation>
    <scope>NUCLEOTIDE SEQUENCE [LARGE SCALE GENOMIC DNA]</scope>
    <source>
        <strain evidence="3 4">RZW4-3-2</strain>
    </source>
</reference>
<evidence type="ECO:0000256" key="1">
    <source>
        <dbReference type="SAM" id="Coils"/>
    </source>
</evidence>
<evidence type="ECO:0000313" key="4">
    <source>
        <dbReference type="Proteomes" id="UP000076715"/>
    </source>
</evidence>
<name>A0A162X1Y0_9FLAO</name>
<feature type="coiled-coil region" evidence="1">
    <location>
        <begin position="182"/>
        <end position="209"/>
    </location>
</feature>
<dbReference type="RefSeq" id="WP_066319326.1">
    <property type="nucleotide sequence ID" value="NZ_LQRT01000058.1"/>
</dbReference>
<feature type="region of interest" description="Disordered" evidence="2">
    <location>
        <begin position="286"/>
        <end position="311"/>
    </location>
</feature>
<dbReference type="AlphaFoldDB" id="A0A162X1Y0"/>